<name>A0A2J9PKM4_9LACT</name>
<protein>
    <submittedName>
        <fullName evidence="1">Uncharacterized protein</fullName>
    </submittedName>
</protein>
<organism evidence="1 2">
    <name type="scientific">Aerococcus viridans</name>
    <dbReference type="NCBI Taxonomy" id="1377"/>
    <lineage>
        <taxon>Bacteria</taxon>
        <taxon>Bacillati</taxon>
        <taxon>Bacillota</taxon>
        <taxon>Bacilli</taxon>
        <taxon>Lactobacillales</taxon>
        <taxon>Aerococcaceae</taxon>
        <taxon>Aerococcus</taxon>
    </lineage>
</organism>
<evidence type="ECO:0000313" key="1">
    <source>
        <dbReference type="EMBL" id="PNL90868.1"/>
    </source>
</evidence>
<gene>
    <name evidence="1" type="ORF">A6J77_000730</name>
</gene>
<dbReference type="Proteomes" id="UP000192813">
    <property type="component" value="Unassembled WGS sequence"/>
</dbReference>
<dbReference type="RefSeq" id="WP_083067644.1">
    <property type="nucleotide sequence ID" value="NZ_NBTM02000001.1"/>
</dbReference>
<dbReference type="EMBL" id="NBTM02000001">
    <property type="protein sequence ID" value="PNL90868.1"/>
    <property type="molecule type" value="Genomic_DNA"/>
</dbReference>
<evidence type="ECO:0000313" key="2">
    <source>
        <dbReference type="Proteomes" id="UP000192813"/>
    </source>
</evidence>
<sequence>MEVVKVRAMHSPYVYAKDIKVLINQKNVSNFLRDFREFVDENPSYFSPYRGYHKRTGKDSLYDVIPILWFNENKEFATAGSRTVTFKQDLPRLKEILDIQTYLVQEV</sequence>
<proteinExistence type="predicted"/>
<comment type="caution">
    <text evidence="1">The sequence shown here is derived from an EMBL/GenBank/DDBJ whole genome shotgun (WGS) entry which is preliminary data.</text>
</comment>
<reference evidence="2" key="1">
    <citation type="submission" date="2017-12" db="EMBL/GenBank/DDBJ databases">
        <title>FDA dAtabase for Regulatory Grade micrObial Sequences (FDA-ARGOS): Supporting development and validation of Infectious Disease Dx tests.</title>
        <authorList>
            <person name="Hoffmann M."/>
            <person name="Allard M."/>
            <person name="Evans P."/>
            <person name="Brown E."/>
            <person name="Tallon L."/>
            <person name="Sadzewicz L."/>
            <person name="Sengamalay N."/>
            <person name="Ott S."/>
            <person name="Godinez A."/>
            <person name="Nagaraj S."/>
            <person name="Vavikolanu K."/>
            <person name="Aluvathingal J."/>
            <person name="Nadendla S."/>
            <person name="Sichtig H."/>
        </authorList>
    </citation>
    <scope>NUCLEOTIDE SEQUENCE [LARGE SCALE GENOMIC DNA]</scope>
    <source>
        <strain evidence="2">FDAARGOS_249</strain>
    </source>
</reference>
<accession>A0A2J9PKM4</accession>
<dbReference type="AlphaFoldDB" id="A0A2J9PKM4"/>